<organism evidence="2 3">
    <name type="scientific">Cephus cinctus</name>
    <name type="common">Wheat stem sawfly</name>
    <dbReference type="NCBI Taxonomy" id="211228"/>
    <lineage>
        <taxon>Eukaryota</taxon>
        <taxon>Metazoa</taxon>
        <taxon>Ecdysozoa</taxon>
        <taxon>Arthropoda</taxon>
        <taxon>Hexapoda</taxon>
        <taxon>Insecta</taxon>
        <taxon>Pterygota</taxon>
        <taxon>Neoptera</taxon>
        <taxon>Endopterygota</taxon>
        <taxon>Hymenoptera</taxon>
        <taxon>Cephoidea</taxon>
        <taxon>Cephidae</taxon>
        <taxon>Cephus</taxon>
    </lineage>
</organism>
<evidence type="ECO:0000313" key="2">
    <source>
        <dbReference type="Proteomes" id="UP000694920"/>
    </source>
</evidence>
<dbReference type="AlphaFoldDB" id="A0AAJ7BPN0"/>
<evidence type="ECO:0000313" key="3">
    <source>
        <dbReference type="RefSeq" id="XP_015591250.1"/>
    </source>
</evidence>
<protein>
    <submittedName>
        <fullName evidence="3">Probable salivary secreted peptide</fullName>
    </submittedName>
</protein>
<dbReference type="Proteomes" id="UP000694920">
    <property type="component" value="Unplaced"/>
</dbReference>
<dbReference type="PANTHER" id="PTHR37685">
    <property type="entry name" value="GEO11136P1-RELATED"/>
    <property type="match status" value="1"/>
</dbReference>
<proteinExistence type="predicted"/>
<dbReference type="InterPro" id="IPR031734">
    <property type="entry name" value="MBF2"/>
</dbReference>
<reference evidence="3" key="1">
    <citation type="submission" date="2025-08" db="UniProtKB">
        <authorList>
            <consortium name="RefSeq"/>
        </authorList>
    </citation>
    <scope>IDENTIFICATION</scope>
</reference>
<gene>
    <name evidence="3" type="primary">LOC107265880</name>
</gene>
<feature type="chain" id="PRO_5042596157" evidence="1">
    <location>
        <begin position="19"/>
        <end position="140"/>
    </location>
</feature>
<keyword evidence="2" id="KW-1185">Reference proteome</keyword>
<accession>A0AAJ7BPN0</accession>
<dbReference type="PANTHER" id="PTHR37685:SF1">
    <property type="entry name" value="GEO11136P1-RELATED"/>
    <property type="match status" value="1"/>
</dbReference>
<feature type="signal peptide" evidence="1">
    <location>
        <begin position="1"/>
        <end position="18"/>
    </location>
</feature>
<name>A0AAJ7BPN0_CEPCN</name>
<dbReference type="Pfam" id="PF15868">
    <property type="entry name" value="MBF2"/>
    <property type="match status" value="1"/>
</dbReference>
<dbReference type="GeneID" id="107265880"/>
<evidence type="ECO:0000256" key="1">
    <source>
        <dbReference type="SAM" id="SignalP"/>
    </source>
</evidence>
<dbReference type="KEGG" id="ccin:107265880"/>
<keyword evidence="1" id="KW-0732">Signal</keyword>
<dbReference type="RefSeq" id="XP_015591250.1">
    <property type="nucleotide sequence ID" value="XM_015735764.2"/>
</dbReference>
<sequence>MGVKSVLALAFVLAVVAAANIPPNDVAFAEVYKNNIDIDTANSRQSNHLILGSRIPGDRLAVQQSVVKSSSWMQVTTREQTFSTSGYGLITQIQALDQKTNGNGARAIVTAGGPGQNYVTLRFKSQRGHGINFLVQIYAR</sequence>